<dbReference type="GO" id="GO:0005886">
    <property type="term" value="C:plasma membrane"/>
    <property type="evidence" value="ECO:0007669"/>
    <property type="project" value="UniProtKB-SubCell"/>
</dbReference>
<keyword evidence="4" id="KW-1003">Cell membrane</keyword>
<protein>
    <submittedName>
        <fullName evidence="10">DHA2 family efflux MFS transporter permease subunit</fullName>
    </submittedName>
</protein>
<feature type="transmembrane region" description="Helical" evidence="8">
    <location>
        <begin position="204"/>
        <end position="221"/>
    </location>
</feature>
<evidence type="ECO:0000313" key="11">
    <source>
        <dbReference type="Proteomes" id="UP000681425"/>
    </source>
</evidence>
<evidence type="ECO:0000259" key="9">
    <source>
        <dbReference type="PROSITE" id="PS50850"/>
    </source>
</evidence>
<feature type="transmembrane region" description="Helical" evidence="8">
    <location>
        <begin position="109"/>
        <end position="131"/>
    </location>
</feature>
<feature type="transmembrane region" description="Helical" evidence="8">
    <location>
        <begin position="16"/>
        <end position="36"/>
    </location>
</feature>
<dbReference type="Proteomes" id="UP000681425">
    <property type="component" value="Chromosome"/>
</dbReference>
<feature type="transmembrane region" description="Helical" evidence="8">
    <location>
        <begin position="369"/>
        <end position="389"/>
    </location>
</feature>
<evidence type="ECO:0000256" key="2">
    <source>
        <dbReference type="ARBA" id="ARBA00008537"/>
    </source>
</evidence>
<dbReference type="SUPFAM" id="SSF103473">
    <property type="entry name" value="MFS general substrate transporter"/>
    <property type="match status" value="1"/>
</dbReference>
<feature type="transmembrane region" description="Helical" evidence="8">
    <location>
        <begin position="401"/>
        <end position="421"/>
    </location>
</feature>
<feature type="domain" description="Major facilitator superfamily (MFS) profile" evidence="9">
    <location>
        <begin position="18"/>
        <end position="501"/>
    </location>
</feature>
<reference evidence="10" key="1">
    <citation type="submission" date="2021-04" db="EMBL/GenBank/DDBJ databases">
        <title>Isolation of p-tert-butylphenol degrading bacteria Sphingobium phenoxybenzoativorans Tas13 from active sludge.</title>
        <authorList>
            <person name="Li Y."/>
        </authorList>
    </citation>
    <scope>NUCLEOTIDE SEQUENCE</scope>
    <source>
        <strain evidence="10">Tas13</strain>
    </source>
</reference>
<dbReference type="Gene3D" id="1.20.1250.20">
    <property type="entry name" value="MFS general substrate transporter like domains"/>
    <property type="match status" value="1"/>
</dbReference>
<dbReference type="GO" id="GO:0022857">
    <property type="term" value="F:transmembrane transporter activity"/>
    <property type="evidence" value="ECO:0007669"/>
    <property type="project" value="InterPro"/>
</dbReference>
<feature type="transmembrane region" description="Helical" evidence="8">
    <location>
        <begin position="311"/>
        <end position="329"/>
    </location>
</feature>
<sequence>MAENPDQPLLKVRQKGLLTIAIMAATLLQVLDTTIANVALPHMQASLGATQDSISWVLTSYIVASAIAIPITGWLADRIGSRRLFIVSVCTFVVASMLCGIATSLIEMVLFRLIQGISGAFIAPLAQSLLLDINRKSDHAKAMSIYGMGIMIGPIAGPILGGWLTENFNWRWVFYVNVPVGILCIALLLWLLPSKETVKRHFDATGFALLGLGLAALQLVLDRGEHVDWFNANEIWIETGIAAAAFWMFGVHAFTAKSPLFPKDLWRDRNMVSGAIFMFVLGVLTMSAMALLPPMLQSLFGYPVMETGTLLASRGMGVLITMFLVGRISHFVDLRLMVFVGFVICAGSLWMMTGWSLEMDWVPVVESGFVQGLGLGLIFVPLNILSFATLHPAYRTDGASLLNLSRNIGSSIGIALMAALLTRNTQISHADLAQHATFESLPLDPAMSGILGATGDSAMAMLNGEVTRQAAMIAYLDDFKLMTIATLLVLPLILLLKRPTPRKPGDELPVMAE</sequence>
<dbReference type="CDD" id="cd17503">
    <property type="entry name" value="MFS_LmrB_MDR_like"/>
    <property type="match status" value="1"/>
</dbReference>
<evidence type="ECO:0000256" key="4">
    <source>
        <dbReference type="ARBA" id="ARBA00022475"/>
    </source>
</evidence>
<evidence type="ECO:0000256" key="8">
    <source>
        <dbReference type="SAM" id="Phobius"/>
    </source>
</evidence>
<feature type="transmembrane region" description="Helical" evidence="8">
    <location>
        <begin position="56"/>
        <end position="76"/>
    </location>
</feature>
<keyword evidence="6 8" id="KW-1133">Transmembrane helix</keyword>
<evidence type="ECO:0000313" key="10">
    <source>
        <dbReference type="EMBL" id="QUT07971.1"/>
    </source>
</evidence>
<evidence type="ECO:0000256" key="6">
    <source>
        <dbReference type="ARBA" id="ARBA00022989"/>
    </source>
</evidence>
<dbReference type="InterPro" id="IPR036259">
    <property type="entry name" value="MFS_trans_sf"/>
</dbReference>
<keyword evidence="11" id="KW-1185">Reference proteome</keyword>
<name>A0A975KAT0_9SPHN</name>
<feature type="transmembrane region" description="Helical" evidence="8">
    <location>
        <begin position="336"/>
        <end position="357"/>
    </location>
</feature>
<feature type="transmembrane region" description="Helical" evidence="8">
    <location>
        <begin position="272"/>
        <end position="291"/>
    </location>
</feature>
<keyword evidence="7 8" id="KW-0472">Membrane</keyword>
<dbReference type="PRINTS" id="PR01036">
    <property type="entry name" value="TCRTETB"/>
</dbReference>
<comment type="subcellular location">
    <subcellularLocation>
        <location evidence="1">Cell membrane</location>
        <topology evidence="1">Multi-pass membrane protein</topology>
    </subcellularLocation>
</comment>
<evidence type="ECO:0000256" key="5">
    <source>
        <dbReference type="ARBA" id="ARBA00022692"/>
    </source>
</evidence>
<dbReference type="PROSITE" id="PS50850">
    <property type="entry name" value="MFS"/>
    <property type="match status" value="1"/>
</dbReference>
<feature type="transmembrane region" description="Helical" evidence="8">
    <location>
        <begin position="143"/>
        <end position="164"/>
    </location>
</feature>
<dbReference type="PANTHER" id="PTHR42718">
    <property type="entry name" value="MAJOR FACILITATOR SUPERFAMILY MULTIDRUG TRANSPORTER MFSC"/>
    <property type="match status" value="1"/>
</dbReference>
<dbReference type="InterPro" id="IPR011701">
    <property type="entry name" value="MFS"/>
</dbReference>
<dbReference type="AlphaFoldDB" id="A0A975KAT0"/>
<organism evidence="10 11">
    <name type="scientific">Sphingobium phenoxybenzoativorans</name>
    <dbReference type="NCBI Taxonomy" id="1592790"/>
    <lineage>
        <taxon>Bacteria</taxon>
        <taxon>Pseudomonadati</taxon>
        <taxon>Pseudomonadota</taxon>
        <taxon>Alphaproteobacteria</taxon>
        <taxon>Sphingomonadales</taxon>
        <taxon>Sphingomonadaceae</taxon>
        <taxon>Sphingobium</taxon>
    </lineage>
</organism>
<gene>
    <name evidence="10" type="ORF">KFK14_11600</name>
</gene>
<accession>A0A975KAT0</accession>
<dbReference type="Pfam" id="PF07690">
    <property type="entry name" value="MFS_1"/>
    <property type="match status" value="1"/>
</dbReference>
<dbReference type="InterPro" id="IPR020846">
    <property type="entry name" value="MFS_dom"/>
</dbReference>
<dbReference type="InterPro" id="IPR004638">
    <property type="entry name" value="EmrB-like"/>
</dbReference>
<feature type="transmembrane region" description="Helical" evidence="8">
    <location>
        <begin position="83"/>
        <end position="103"/>
    </location>
</feature>
<evidence type="ECO:0000256" key="7">
    <source>
        <dbReference type="ARBA" id="ARBA00023136"/>
    </source>
</evidence>
<dbReference type="RefSeq" id="WP_212610919.1">
    <property type="nucleotide sequence ID" value="NZ_CP073910.1"/>
</dbReference>
<dbReference type="PANTHER" id="PTHR42718:SF9">
    <property type="entry name" value="MAJOR FACILITATOR SUPERFAMILY MULTIDRUG TRANSPORTER MFSC"/>
    <property type="match status" value="1"/>
</dbReference>
<dbReference type="EMBL" id="CP073910">
    <property type="protein sequence ID" value="QUT07971.1"/>
    <property type="molecule type" value="Genomic_DNA"/>
</dbReference>
<keyword evidence="5 8" id="KW-0812">Transmembrane</keyword>
<keyword evidence="3" id="KW-0813">Transport</keyword>
<feature type="transmembrane region" description="Helical" evidence="8">
    <location>
        <begin position="241"/>
        <end position="260"/>
    </location>
</feature>
<dbReference type="Gene3D" id="1.20.1720.10">
    <property type="entry name" value="Multidrug resistance protein D"/>
    <property type="match status" value="1"/>
</dbReference>
<feature type="transmembrane region" description="Helical" evidence="8">
    <location>
        <begin position="479"/>
        <end position="496"/>
    </location>
</feature>
<dbReference type="KEGG" id="spph:KFK14_11600"/>
<comment type="similarity">
    <text evidence="2">Belongs to the major facilitator superfamily. EmrB family.</text>
</comment>
<feature type="transmembrane region" description="Helical" evidence="8">
    <location>
        <begin position="170"/>
        <end position="192"/>
    </location>
</feature>
<dbReference type="NCBIfam" id="TIGR00711">
    <property type="entry name" value="efflux_EmrB"/>
    <property type="match status" value="1"/>
</dbReference>
<proteinExistence type="inferred from homology"/>
<evidence type="ECO:0000256" key="3">
    <source>
        <dbReference type="ARBA" id="ARBA00022448"/>
    </source>
</evidence>
<evidence type="ECO:0000256" key="1">
    <source>
        <dbReference type="ARBA" id="ARBA00004651"/>
    </source>
</evidence>